<reference evidence="9 10" key="1">
    <citation type="submission" date="2021-03" db="EMBL/GenBank/DDBJ databases">
        <title>Genomic Encyclopedia of Type Strains, Phase IV (KMG-IV): sequencing the most valuable type-strain genomes for metagenomic binning, comparative biology and taxonomic classification.</title>
        <authorList>
            <person name="Goeker M."/>
        </authorList>
    </citation>
    <scope>NUCLEOTIDE SEQUENCE [LARGE SCALE GENOMIC DNA]</scope>
    <source>
        <strain evidence="9 10">DSM 26048</strain>
    </source>
</reference>
<evidence type="ECO:0000313" key="9">
    <source>
        <dbReference type="EMBL" id="MBP1989927.1"/>
    </source>
</evidence>
<gene>
    <name evidence="9" type="ORF">J2Z66_001525</name>
</gene>
<comment type="cofactor">
    <cofactor evidence="7">
        <name>NAD(+)</name>
        <dbReference type="ChEBI" id="CHEBI:57540"/>
    </cofactor>
    <text evidence="7">Binds 1 NAD(+) per subunit.</text>
</comment>
<keyword evidence="2" id="KW-0479">Metal-binding</keyword>
<accession>A0ABS4IQT5</accession>
<dbReference type="InterPro" id="IPR022616">
    <property type="entry name" value="Glyco_hydro_4_C"/>
</dbReference>
<dbReference type="PANTHER" id="PTHR32092">
    <property type="entry name" value="6-PHOSPHO-BETA-GLUCOSIDASE-RELATED"/>
    <property type="match status" value="1"/>
</dbReference>
<dbReference type="Gene3D" id="3.40.50.720">
    <property type="entry name" value="NAD(P)-binding Rossmann-like Domain"/>
    <property type="match status" value="1"/>
</dbReference>
<evidence type="ECO:0000256" key="3">
    <source>
        <dbReference type="ARBA" id="ARBA00022801"/>
    </source>
</evidence>
<evidence type="ECO:0000256" key="4">
    <source>
        <dbReference type="ARBA" id="ARBA00023027"/>
    </source>
</evidence>
<dbReference type="PRINTS" id="PR00732">
    <property type="entry name" value="GLHYDRLASE4"/>
</dbReference>
<evidence type="ECO:0000256" key="7">
    <source>
        <dbReference type="RuleBase" id="RU361152"/>
    </source>
</evidence>
<dbReference type="Proteomes" id="UP001519287">
    <property type="component" value="Unassembled WGS sequence"/>
</dbReference>
<dbReference type="RefSeq" id="WP_209970698.1">
    <property type="nucleotide sequence ID" value="NZ_JAGGLB010000003.1"/>
</dbReference>
<dbReference type="GO" id="GO:0004557">
    <property type="term" value="F:alpha-galactosidase activity"/>
    <property type="evidence" value="ECO:0007669"/>
    <property type="project" value="UniProtKB-EC"/>
</dbReference>
<organism evidence="9 10">
    <name type="scientific">Paenibacillus eucommiae</name>
    <dbReference type="NCBI Taxonomy" id="1355755"/>
    <lineage>
        <taxon>Bacteria</taxon>
        <taxon>Bacillati</taxon>
        <taxon>Bacillota</taxon>
        <taxon>Bacilli</taxon>
        <taxon>Bacillales</taxon>
        <taxon>Paenibacillaceae</taxon>
        <taxon>Paenibacillus</taxon>
    </lineage>
</organism>
<evidence type="ECO:0000256" key="2">
    <source>
        <dbReference type="ARBA" id="ARBA00022723"/>
    </source>
</evidence>
<evidence type="ECO:0000256" key="6">
    <source>
        <dbReference type="ARBA" id="ARBA00023295"/>
    </source>
</evidence>
<keyword evidence="10" id="KW-1185">Reference proteome</keyword>
<dbReference type="Pfam" id="PF02056">
    <property type="entry name" value="Glyco_hydro_4"/>
    <property type="match status" value="1"/>
</dbReference>
<keyword evidence="3 7" id="KW-0378">Hydrolase</keyword>
<comment type="caution">
    <text evidence="9">The sequence shown here is derived from an EMBL/GenBank/DDBJ whole genome shotgun (WGS) entry which is preliminary data.</text>
</comment>
<dbReference type="EMBL" id="JAGGLB010000003">
    <property type="protein sequence ID" value="MBP1989927.1"/>
    <property type="molecule type" value="Genomic_DNA"/>
</dbReference>
<protein>
    <submittedName>
        <fullName evidence="9">Alpha-galactosidase</fullName>
        <ecNumber evidence="9">3.2.1.22</ecNumber>
    </submittedName>
</protein>
<dbReference type="SUPFAM" id="SSF51735">
    <property type="entry name" value="NAD(P)-binding Rossmann-fold domains"/>
    <property type="match status" value="1"/>
</dbReference>
<evidence type="ECO:0000313" key="10">
    <source>
        <dbReference type="Proteomes" id="UP001519287"/>
    </source>
</evidence>
<sequence length="464" mass="52006">MKRKKLVIIGAGSAMFTQGLIADFIQAQNFGKWEISLVDIDLLALESITRLAHKMIEHTKADLLISSSLDRCEVLPCADVVITTIAVGGRRAWEQDVFIPRKYGIFQPVGDTSMPGGISRALRMIPVMLEIAHDVKALCPEAYFFNYSNPMSAICQAVRCEMDSPMIGLCHGVFHVEHYLARFAGVPPEKVSSLAVGLNHLTFIFDLRYEGLNLWDEIDRQLAVKKSNMDPHLKMADSFPEMGGKVPDSSEHLDNPFSWSLYERYGAFPAVLDRHVVEFFPERFPEGRYYEQQLGVDAFSFEKVIAYGDQIYQDMHDQALGKKAMDFQLLERTSGEHEQLVEILRSLYHDERKTFSVNMPNGGAVSNLPAHSVLELPAVATGNGFYPLHIPNFNEIAAATLTKRIAVVDMTVKAALTGSRKYFVEALLLDGSVTDESTAERLADELLLVHQEHLPQFANELRQV</sequence>
<dbReference type="InterPro" id="IPR015955">
    <property type="entry name" value="Lactate_DH/Glyco_Ohase_4_C"/>
</dbReference>
<evidence type="ECO:0000259" key="8">
    <source>
        <dbReference type="Pfam" id="PF11975"/>
    </source>
</evidence>
<dbReference type="InterPro" id="IPR001088">
    <property type="entry name" value="Glyco_hydro_4"/>
</dbReference>
<name>A0ABS4IQT5_9BACL</name>
<dbReference type="EC" id="3.2.1.22" evidence="9"/>
<proteinExistence type="inferred from homology"/>
<comment type="similarity">
    <text evidence="1 7">Belongs to the glycosyl hydrolase 4 family.</text>
</comment>
<keyword evidence="6 7" id="KW-0326">Glycosidase</keyword>
<evidence type="ECO:0000256" key="1">
    <source>
        <dbReference type="ARBA" id="ARBA00010141"/>
    </source>
</evidence>
<dbReference type="InterPro" id="IPR036291">
    <property type="entry name" value="NAD(P)-bd_dom_sf"/>
</dbReference>
<evidence type="ECO:0000256" key="5">
    <source>
        <dbReference type="ARBA" id="ARBA00023211"/>
    </source>
</evidence>
<dbReference type="Pfam" id="PF11975">
    <property type="entry name" value="Glyco_hydro_4C"/>
    <property type="match status" value="1"/>
</dbReference>
<feature type="domain" description="Glycosyl hydrolase family 4 C-terminal" evidence="8">
    <location>
        <begin position="196"/>
        <end position="430"/>
    </location>
</feature>
<keyword evidence="5" id="KW-0464">Manganese</keyword>
<dbReference type="Gene3D" id="3.90.110.10">
    <property type="entry name" value="Lactate dehydrogenase/glycoside hydrolase, family 4, C-terminal"/>
    <property type="match status" value="1"/>
</dbReference>
<keyword evidence="4 7" id="KW-0520">NAD</keyword>
<dbReference type="SUPFAM" id="SSF56327">
    <property type="entry name" value="LDH C-terminal domain-like"/>
    <property type="match status" value="1"/>
</dbReference>